<keyword evidence="1" id="KW-0472">Membrane</keyword>
<dbReference type="EMBL" id="MGKJ01000014">
    <property type="protein sequence ID" value="OGN23893.1"/>
    <property type="molecule type" value="Genomic_DNA"/>
</dbReference>
<organism evidence="2 3">
    <name type="scientific">Candidatus Yanofskybacteria bacterium RIFCSPLOWO2_01_FULL_43_22</name>
    <dbReference type="NCBI Taxonomy" id="1802695"/>
    <lineage>
        <taxon>Bacteria</taxon>
        <taxon>Candidatus Yanofskyibacteriota</taxon>
    </lineage>
</organism>
<proteinExistence type="predicted"/>
<name>A0A1F8GEZ9_9BACT</name>
<accession>A0A1F8GEZ9</accession>
<sequence length="84" mass="9939">MNKDRRFYNKLGRCLWNSLAILLILLGVFAALTPLTPGSWLFFVGLFMIFGRKKTRYWVERMMGKKLFQKFGVGRLLRKLPKIK</sequence>
<protein>
    <submittedName>
        <fullName evidence="2">Uncharacterized protein</fullName>
    </submittedName>
</protein>
<keyword evidence="1" id="KW-0812">Transmembrane</keyword>
<dbReference type="STRING" id="1802695.A3A13_02280"/>
<evidence type="ECO:0000313" key="2">
    <source>
        <dbReference type="EMBL" id="OGN23893.1"/>
    </source>
</evidence>
<evidence type="ECO:0000256" key="1">
    <source>
        <dbReference type="SAM" id="Phobius"/>
    </source>
</evidence>
<dbReference type="Proteomes" id="UP000178911">
    <property type="component" value="Unassembled WGS sequence"/>
</dbReference>
<gene>
    <name evidence="2" type="ORF">A3A13_02280</name>
</gene>
<reference evidence="2 3" key="1">
    <citation type="journal article" date="2016" name="Nat. Commun.">
        <title>Thousands of microbial genomes shed light on interconnected biogeochemical processes in an aquifer system.</title>
        <authorList>
            <person name="Anantharaman K."/>
            <person name="Brown C.T."/>
            <person name="Hug L.A."/>
            <person name="Sharon I."/>
            <person name="Castelle C.J."/>
            <person name="Probst A.J."/>
            <person name="Thomas B.C."/>
            <person name="Singh A."/>
            <person name="Wilkins M.J."/>
            <person name="Karaoz U."/>
            <person name="Brodie E.L."/>
            <person name="Williams K.H."/>
            <person name="Hubbard S.S."/>
            <person name="Banfield J.F."/>
        </authorList>
    </citation>
    <scope>NUCLEOTIDE SEQUENCE [LARGE SCALE GENOMIC DNA]</scope>
</reference>
<comment type="caution">
    <text evidence="2">The sequence shown here is derived from an EMBL/GenBank/DDBJ whole genome shotgun (WGS) entry which is preliminary data.</text>
</comment>
<evidence type="ECO:0000313" key="3">
    <source>
        <dbReference type="Proteomes" id="UP000178911"/>
    </source>
</evidence>
<keyword evidence="1" id="KW-1133">Transmembrane helix</keyword>
<feature type="transmembrane region" description="Helical" evidence="1">
    <location>
        <begin position="12"/>
        <end position="32"/>
    </location>
</feature>
<dbReference type="AlphaFoldDB" id="A0A1F8GEZ9"/>